<feature type="domain" description="UspA" evidence="2">
    <location>
        <begin position="2"/>
        <end position="143"/>
    </location>
</feature>
<dbReference type="Gene3D" id="3.40.50.620">
    <property type="entry name" value="HUPs"/>
    <property type="match status" value="1"/>
</dbReference>
<dbReference type="PATRIC" id="fig|797209.4.peg.3154"/>
<comment type="similarity">
    <text evidence="1">Belongs to the universal stress protein A family.</text>
</comment>
<dbReference type="OrthoDB" id="307404at2157"/>
<reference evidence="4" key="3">
    <citation type="submission" date="2016-11" db="EMBL/GenBank/DDBJ databases">
        <authorList>
            <person name="Jaros S."/>
            <person name="Januszkiewicz K."/>
            <person name="Wedrychowicz H."/>
        </authorList>
    </citation>
    <scope>NUCLEOTIDE SEQUENCE [LARGE SCALE GENOMIC DNA]</scope>
    <source>
        <strain evidence="4">DX253</strain>
    </source>
</reference>
<proteinExistence type="inferred from homology"/>
<dbReference type="EMBL" id="AEMG01000018">
    <property type="protein sequence ID" value="EFW91124.1"/>
    <property type="molecule type" value="Genomic_DNA"/>
</dbReference>
<accession>E7QWM8</accession>
<dbReference type="Proteomes" id="UP000184203">
    <property type="component" value="Unassembled WGS sequence"/>
</dbReference>
<dbReference type="STRING" id="797209.GCA_000376445_04139"/>
<dbReference type="RefSeq" id="WP_007981484.1">
    <property type="nucleotide sequence ID" value="NZ_AEMG01000018.1"/>
</dbReference>
<dbReference type="InterPro" id="IPR006016">
    <property type="entry name" value="UspA"/>
</dbReference>
<organism evidence="3 5">
    <name type="scientific">Haladaptatus paucihalophilus DX253</name>
    <dbReference type="NCBI Taxonomy" id="797209"/>
    <lineage>
        <taxon>Archaea</taxon>
        <taxon>Methanobacteriati</taxon>
        <taxon>Methanobacteriota</taxon>
        <taxon>Stenosarchaea group</taxon>
        <taxon>Halobacteria</taxon>
        <taxon>Halobacteriales</taxon>
        <taxon>Haladaptataceae</taxon>
        <taxon>Haladaptatus</taxon>
    </lineage>
</organism>
<name>E7QWM8_HALPU</name>
<protein>
    <submittedName>
        <fullName evidence="4">Nucleotide-binding universal stress protein, UspA family</fullName>
    </submittedName>
    <submittedName>
        <fullName evidence="3">UspA domain protein</fullName>
    </submittedName>
</protein>
<dbReference type="PANTHER" id="PTHR46268">
    <property type="entry name" value="STRESS RESPONSE PROTEIN NHAX"/>
    <property type="match status" value="1"/>
</dbReference>
<evidence type="ECO:0000313" key="5">
    <source>
        <dbReference type="Proteomes" id="UP000003751"/>
    </source>
</evidence>
<evidence type="ECO:0000259" key="2">
    <source>
        <dbReference type="Pfam" id="PF00582"/>
    </source>
</evidence>
<evidence type="ECO:0000313" key="3">
    <source>
        <dbReference type="EMBL" id="EFW91124.1"/>
    </source>
</evidence>
<dbReference type="SUPFAM" id="SSF52402">
    <property type="entry name" value="Adenine nucleotide alpha hydrolases-like"/>
    <property type="match status" value="1"/>
</dbReference>
<gene>
    <name evidence="4" type="ORF">SAMN05444342_3660</name>
    <name evidence="3" type="ORF">ZOD2009_16081</name>
</gene>
<dbReference type="Proteomes" id="UP000003751">
    <property type="component" value="Unassembled WGS sequence"/>
</dbReference>
<evidence type="ECO:0000313" key="4">
    <source>
        <dbReference type="EMBL" id="SHL36588.1"/>
    </source>
</evidence>
<dbReference type="AlphaFoldDB" id="E7QWM8"/>
<reference evidence="3 5" key="1">
    <citation type="journal article" date="2014" name="ISME J.">
        <title>Trehalose/2-sulfotrehalose biosynthesis and glycine-betaine uptake are widely spread mechanisms for osmoadaptation in the Halobacteriales.</title>
        <authorList>
            <person name="Youssef N.H."/>
            <person name="Savage-Ashlock K.N."/>
            <person name="McCully A.L."/>
            <person name="Luedtke B."/>
            <person name="Shaw E.I."/>
            <person name="Hoff W.D."/>
            <person name="Elshahed M.S."/>
        </authorList>
    </citation>
    <scope>NUCLEOTIDE SEQUENCE [LARGE SCALE GENOMIC DNA]</scope>
    <source>
        <strain evidence="3 5">DX253</strain>
    </source>
</reference>
<dbReference type="CDD" id="cd00293">
    <property type="entry name" value="USP-like"/>
    <property type="match status" value="1"/>
</dbReference>
<dbReference type="InterPro" id="IPR014729">
    <property type="entry name" value="Rossmann-like_a/b/a_fold"/>
</dbReference>
<dbReference type="Pfam" id="PF00582">
    <property type="entry name" value="Usp"/>
    <property type="match status" value="1"/>
</dbReference>
<dbReference type="PANTHER" id="PTHR46268:SF6">
    <property type="entry name" value="UNIVERSAL STRESS PROTEIN UP12"/>
    <property type="match status" value="1"/>
</dbReference>
<keyword evidence="6" id="KW-1185">Reference proteome</keyword>
<evidence type="ECO:0000256" key="1">
    <source>
        <dbReference type="ARBA" id="ARBA00008791"/>
    </source>
</evidence>
<sequence length="150" mass="16308">MSILTAVGEVLHSNKPLTVGYDLATTYDEQLVVLHVVPKENFNKHKEAVKGTPAYDNVAISKEEQSGAEVARQAIHELLDDYDMDRIETRGRVGDPADKILAEAEYSDPKYLVIGGRQRSPVGKAVFGSTAQRLLLNASCPVVSAIDDGE</sequence>
<evidence type="ECO:0000313" key="6">
    <source>
        <dbReference type="Proteomes" id="UP000184203"/>
    </source>
</evidence>
<dbReference type="eggNOG" id="arCOG03050">
    <property type="taxonomic scope" value="Archaea"/>
</dbReference>
<dbReference type="EMBL" id="FRAN01000006">
    <property type="protein sequence ID" value="SHL36588.1"/>
    <property type="molecule type" value="Genomic_DNA"/>
</dbReference>
<reference evidence="6" key="2">
    <citation type="submission" date="2016-11" db="EMBL/GenBank/DDBJ databases">
        <authorList>
            <person name="Varghese N."/>
            <person name="Submissions S."/>
        </authorList>
    </citation>
    <scope>NUCLEOTIDE SEQUENCE [LARGE SCALE GENOMIC DNA]</scope>
    <source>
        <strain evidence="6">DX253</strain>
    </source>
</reference>